<dbReference type="SMART" id="SM00493">
    <property type="entry name" value="TOPRIM"/>
    <property type="match status" value="1"/>
</dbReference>
<dbReference type="GO" id="GO:0006310">
    <property type="term" value="P:DNA recombination"/>
    <property type="evidence" value="ECO:0007669"/>
    <property type="project" value="UniProtKB-UniRule"/>
</dbReference>
<keyword evidence="2 7" id="KW-0227">DNA damage</keyword>
<dbReference type="EMBL" id="MFEI01000004">
    <property type="protein sequence ID" value="OGE81725.1"/>
    <property type="molecule type" value="Genomic_DNA"/>
</dbReference>
<dbReference type="NCBIfam" id="TIGR00615">
    <property type="entry name" value="recR"/>
    <property type="match status" value="1"/>
</dbReference>
<dbReference type="PANTHER" id="PTHR30446:SF0">
    <property type="entry name" value="RECOMBINATION PROTEIN RECR"/>
    <property type="match status" value="1"/>
</dbReference>
<keyword evidence="6 7" id="KW-0234">DNA repair</keyword>
<dbReference type="GO" id="GO:0003677">
    <property type="term" value="F:DNA binding"/>
    <property type="evidence" value="ECO:0007669"/>
    <property type="project" value="UniProtKB-UniRule"/>
</dbReference>
<keyword evidence="5 7" id="KW-0233">DNA recombination</keyword>
<evidence type="ECO:0000256" key="3">
    <source>
        <dbReference type="ARBA" id="ARBA00022771"/>
    </source>
</evidence>
<dbReference type="Pfam" id="PF13662">
    <property type="entry name" value="Toprim_4"/>
    <property type="match status" value="1"/>
</dbReference>
<feature type="zinc finger region" description="C4-type" evidence="7">
    <location>
        <begin position="58"/>
        <end position="73"/>
    </location>
</feature>
<evidence type="ECO:0000259" key="8">
    <source>
        <dbReference type="PROSITE" id="PS50880"/>
    </source>
</evidence>
<comment type="function">
    <text evidence="7">May play a role in DNA repair. It seems to be involved in an RecBC-independent recombinational process of DNA repair. It may act with RecF and RecO.</text>
</comment>
<dbReference type="STRING" id="1817822.A2826_00590"/>
<evidence type="ECO:0000256" key="2">
    <source>
        <dbReference type="ARBA" id="ARBA00022763"/>
    </source>
</evidence>
<evidence type="ECO:0000256" key="1">
    <source>
        <dbReference type="ARBA" id="ARBA00022723"/>
    </source>
</evidence>
<dbReference type="Pfam" id="PF21176">
    <property type="entry name" value="RecR_HhH"/>
    <property type="match status" value="1"/>
</dbReference>
<dbReference type="Pfam" id="PF21175">
    <property type="entry name" value="RecR_C"/>
    <property type="match status" value="1"/>
</dbReference>
<gene>
    <name evidence="7" type="primary">recR</name>
    <name evidence="9" type="ORF">A2826_00590</name>
</gene>
<evidence type="ECO:0000313" key="9">
    <source>
        <dbReference type="EMBL" id="OGE81725.1"/>
    </source>
</evidence>
<proteinExistence type="inferred from homology"/>
<evidence type="ECO:0000313" key="10">
    <source>
        <dbReference type="Proteomes" id="UP000177912"/>
    </source>
</evidence>
<dbReference type="InterPro" id="IPR015967">
    <property type="entry name" value="Rcmb_RecR_Znf"/>
</dbReference>
<dbReference type="Proteomes" id="UP000177912">
    <property type="component" value="Unassembled WGS sequence"/>
</dbReference>
<accession>A0A1F5NVM7</accession>
<dbReference type="PROSITE" id="PS50880">
    <property type="entry name" value="TOPRIM"/>
    <property type="match status" value="1"/>
</dbReference>
<dbReference type="PROSITE" id="PS01300">
    <property type="entry name" value="RECR"/>
    <property type="match status" value="1"/>
</dbReference>
<keyword evidence="3 7" id="KW-0863">Zinc-finger</keyword>
<dbReference type="GO" id="GO:0008270">
    <property type="term" value="F:zinc ion binding"/>
    <property type="evidence" value="ECO:0007669"/>
    <property type="project" value="UniProtKB-KW"/>
</dbReference>
<dbReference type="InterPro" id="IPR006171">
    <property type="entry name" value="TOPRIM_dom"/>
</dbReference>
<comment type="caution">
    <text evidence="9">The sequence shown here is derived from an EMBL/GenBank/DDBJ whole genome shotgun (WGS) entry which is preliminary data.</text>
</comment>
<dbReference type="HAMAP" id="MF_00017">
    <property type="entry name" value="RecR"/>
    <property type="match status" value="1"/>
</dbReference>
<name>A0A1F5NVM7_9BACT</name>
<dbReference type="Gene3D" id="1.10.8.420">
    <property type="entry name" value="RecR Domain 1"/>
    <property type="match status" value="1"/>
</dbReference>
<sequence length="203" mass="22795">MRILPRSFEKLINEFAKLPGIGPKSASRLTFYLFKLPNHQIEVFAESLRQLKQNVFSCSQCFNMAEKAICEVCSDKRRNQNLIAVVEDTLDVLAIEQTGKYEGLYHVLGGVISPIDGIGPENLKIAELVERVKKLKEQSTDIELILATNPSLEGDATVMYIQKLLRPLNVKLSRLARGIPVGGDLEYTDESTLTDALNYRKEI</sequence>
<evidence type="ECO:0000256" key="6">
    <source>
        <dbReference type="ARBA" id="ARBA00023204"/>
    </source>
</evidence>
<dbReference type="AlphaFoldDB" id="A0A1F5NVM7"/>
<dbReference type="CDD" id="cd01025">
    <property type="entry name" value="TOPRIM_recR"/>
    <property type="match status" value="1"/>
</dbReference>
<feature type="domain" description="Toprim" evidence="8">
    <location>
        <begin position="81"/>
        <end position="180"/>
    </location>
</feature>
<protein>
    <recommendedName>
        <fullName evidence="7">Recombination protein RecR</fullName>
    </recommendedName>
</protein>
<dbReference type="PANTHER" id="PTHR30446">
    <property type="entry name" value="RECOMBINATION PROTEIN RECR"/>
    <property type="match status" value="1"/>
</dbReference>
<keyword evidence="4 7" id="KW-0862">Zinc</keyword>
<comment type="similarity">
    <text evidence="7">Belongs to the RecR family.</text>
</comment>
<dbReference type="SUPFAM" id="SSF111304">
    <property type="entry name" value="Recombination protein RecR"/>
    <property type="match status" value="1"/>
</dbReference>
<organism evidence="9 10">
    <name type="scientific">Candidatus Doudnabacteria bacterium RIFCSPHIGHO2_01_FULL_43_23</name>
    <dbReference type="NCBI Taxonomy" id="1817822"/>
    <lineage>
        <taxon>Bacteria</taxon>
        <taxon>Candidatus Doudnaibacteriota</taxon>
    </lineage>
</organism>
<reference evidence="9 10" key="1">
    <citation type="journal article" date="2016" name="Nat. Commun.">
        <title>Thousands of microbial genomes shed light on interconnected biogeochemical processes in an aquifer system.</title>
        <authorList>
            <person name="Anantharaman K."/>
            <person name="Brown C.T."/>
            <person name="Hug L.A."/>
            <person name="Sharon I."/>
            <person name="Castelle C.J."/>
            <person name="Probst A.J."/>
            <person name="Thomas B.C."/>
            <person name="Singh A."/>
            <person name="Wilkins M.J."/>
            <person name="Karaoz U."/>
            <person name="Brodie E.L."/>
            <person name="Williams K.H."/>
            <person name="Hubbard S.S."/>
            <person name="Banfield J.F."/>
        </authorList>
    </citation>
    <scope>NUCLEOTIDE SEQUENCE [LARGE SCALE GENOMIC DNA]</scope>
</reference>
<evidence type="ECO:0000256" key="4">
    <source>
        <dbReference type="ARBA" id="ARBA00022833"/>
    </source>
</evidence>
<dbReference type="InterPro" id="IPR023627">
    <property type="entry name" value="Rcmb_RecR"/>
</dbReference>
<dbReference type="InterPro" id="IPR034137">
    <property type="entry name" value="TOPRIM_RecR"/>
</dbReference>
<dbReference type="Gene3D" id="6.10.250.240">
    <property type="match status" value="1"/>
</dbReference>
<dbReference type="Pfam" id="PF02132">
    <property type="entry name" value="RecR_ZnF"/>
    <property type="match status" value="1"/>
</dbReference>
<dbReference type="Gene3D" id="3.40.1360.10">
    <property type="match status" value="1"/>
</dbReference>
<evidence type="ECO:0000256" key="5">
    <source>
        <dbReference type="ARBA" id="ARBA00023172"/>
    </source>
</evidence>
<keyword evidence="1 7" id="KW-0479">Metal-binding</keyword>
<evidence type="ECO:0000256" key="7">
    <source>
        <dbReference type="HAMAP-Rule" id="MF_00017"/>
    </source>
</evidence>
<dbReference type="InterPro" id="IPR000093">
    <property type="entry name" value="DNA_Rcmb_RecR"/>
</dbReference>
<dbReference type="GO" id="GO:0006281">
    <property type="term" value="P:DNA repair"/>
    <property type="evidence" value="ECO:0007669"/>
    <property type="project" value="UniProtKB-UniRule"/>
</dbReference>